<dbReference type="EMBL" id="JAUSRB010000002">
    <property type="protein sequence ID" value="MDP9869745.1"/>
    <property type="molecule type" value="Genomic_DNA"/>
</dbReference>
<dbReference type="InterPro" id="IPR024344">
    <property type="entry name" value="MDMPI_metal-binding"/>
</dbReference>
<sequence length="198" mass="20445">MSDNTVTEWAVLNDAHEALRTAVRGVAAEDWDLPTPCAGWTVTQVLQHAAGDQIGFASFITGGPGPSENPFAPSGKLDGSPLDMAEEAMKAAADAWATVGEDVQEVSVPVPPGKLPAPLGAGACALDAAVHAWDIAVATGRPSPLTPELARELMPVATAIVEPLRAFGAYAPALGAEDGDDEVAALLRYLGRRPDWTA</sequence>
<dbReference type="NCBIfam" id="TIGR03086">
    <property type="entry name" value="TIGR03086 family metal-binding protein"/>
    <property type="match status" value="1"/>
</dbReference>
<dbReference type="NCBIfam" id="TIGR03083">
    <property type="entry name" value="maleylpyruvate isomerase family mycothiol-dependent enzyme"/>
    <property type="match status" value="1"/>
</dbReference>
<reference evidence="2 3" key="1">
    <citation type="submission" date="2023-07" db="EMBL/GenBank/DDBJ databases">
        <title>Sequencing the genomes of 1000 actinobacteria strains.</title>
        <authorList>
            <person name="Klenk H.-P."/>
        </authorList>
    </citation>
    <scope>NUCLEOTIDE SEQUENCE [LARGE SCALE GENOMIC DNA]</scope>
    <source>
        <strain evidence="2 3">DSM 44109</strain>
    </source>
</reference>
<evidence type="ECO:0000313" key="3">
    <source>
        <dbReference type="Proteomes" id="UP001230426"/>
    </source>
</evidence>
<dbReference type="Pfam" id="PF11716">
    <property type="entry name" value="MDMPI_N"/>
    <property type="match status" value="1"/>
</dbReference>
<dbReference type="RefSeq" id="WP_306874017.1">
    <property type="nucleotide sequence ID" value="NZ_JAUSRB010000002.1"/>
</dbReference>
<gene>
    <name evidence="2" type="ORF">J2S55_009011</name>
</gene>
<name>A0ABT9RKH0_9ACTN</name>
<evidence type="ECO:0000259" key="1">
    <source>
        <dbReference type="Pfam" id="PF11716"/>
    </source>
</evidence>
<organism evidence="2 3">
    <name type="scientific">Streptosporangium brasiliense</name>
    <dbReference type="NCBI Taxonomy" id="47480"/>
    <lineage>
        <taxon>Bacteria</taxon>
        <taxon>Bacillati</taxon>
        <taxon>Actinomycetota</taxon>
        <taxon>Actinomycetes</taxon>
        <taxon>Streptosporangiales</taxon>
        <taxon>Streptosporangiaceae</taxon>
        <taxon>Streptosporangium</taxon>
    </lineage>
</organism>
<dbReference type="InterPro" id="IPR017517">
    <property type="entry name" value="Maleyloyr_isom"/>
</dbReference>
<dbReference type="InterPro" id="IPR017520">
    <property type="entry name" value="CHP03086"/>
</dbReference>
<evidence type="ECO:0000313" key="2">
    <source>
        <dbReference type="EMBL" id="MDP9869745.1"/>
    </source>
</evidence>
<feature type="domain" description="Mycothiol-dependent maleylpyruvate isomerase metal-binding" evidence="1">
    <location>
        <begin position="13"/>
        <end position="136"/>
    </location>
</feature>
<dbReference type="Gene3D" id="1.20.120.450">
    <property type="entry name" value="dinb family like domain"/>
    <property type="match status" value="1"/>
</dbReference>
<dbReference type="SUPFAM" id="SSF109854">
    <property type="entry name" value="DinB/YfiT-like putative metalloenzymes"/>
    <property type="match status" value="1"/>
</dbReference>
<dbReference type="Proteomes" id="UP001230426">
    <property type="component" value="Unassembled WGS sequence"/>
</dbReference>
<protein>
    <submittedName>
        <fullName evidence="2">Uncharacterized protein (TIGR03086 family)</fullName>
    </submittedName>
</protein>
<accession>A0ABT9RKH0</accession>
<proteinExistence type="predicted"/>
<keyword evidence="3" id="KW-1185">Reference proteome</keyword>
<dbReference type="InterPro" id="IPR034660">
    <property type="entry name" value="DinB/YfiT-like"/>
</dbReference>
<comment type="caution">
    <text evidence="2">The sequence shown here is derived from an EMBL/GenBank/DDBJ whole genome shotgun (WGS) entry which is preliminary data.</text>
</comment>